<dbReference type="OrthoDB" id="9796171at2"/>
<dbReference type="InterPro" id="IPR016181">
    <property type="entry name" value="Acyl_CoA_acyltransferase"/>
</dbReference>
<name>A0A0R2AXA3_9LACO</name>
<dbReference type="SUPFAM" id="SSF55729">
    <property type="entry name" value="Acyl-CoA N-acyltransferases (Nat)"/>
    <property type="match status" value="1"/>
</dbReference>
<dbReference type="RefSeq" id="WP_054658105.1">
    <property type="nucleotide sequence ID" value="NZ_AYYQ01000036.1"/>
</dbReference>
<dbReference type="Gene3D" id="3.40.630.30">
    <property type="match status" value="1"/>
</dbReference>
<dbReference type="CDD" id="cd04301">
    <property type="entry name" value="NAT_SF"/>
    <property type="match status" value="1"/>
</dbReference>
<comment type="caution">
    <text evidence="2">The sequence shown here is derived from an EMBL/GenBank/DDBJ whole genome shotgun (WGS) entry which is preliminary data.</text>
</comment>
<organism evidence="2 3">
    <name type="scientific">Apilactobacillus ozensis DSM 23829 = JCM 17196</name>
    <dbReference type="NCBI Taxonomy" id="1423781"/>
    <lineage>
        <taxon>Bacteria</taxon>
        <taxon>Bacillati</taxon>
        <taxon>Bacillota</taxon>
        <taxon>Bacilli</taxon>
        <taxon>Lactobacillales</taxon>
        <taxon>Lactobacillaceae</taxon>
        <taxon>Apilactobacillus</taxon>
    </lineage>
</organism>
<keyword evidence="2" id="KW-0808">Transferase</keyword>
<evidence type="ECO:0000313" key="2">
    <source>
        <dbReference type="EMBL" id="KRM67500.1"/>
    </source>
</evidence>
<protein>
    <submittedName>
        <fullName evidence="2">Acetyltransferase</fullName>
    </submittedName>
</protein>
<accession>A0A0R2AXA3</accession>
<feature type="domain" description="N-acetyltransferase" evidence="1">
    <location>
        <begin position="5"/>
        <end position="144"/>
    </location>
</feature>
<reference evidence="2 3" key="1">
    <citation type="journal article" date="2015" name="Genome Announc.">
        <title>Expanding the biotechnology potential of lactobacilli through comparative genomics of 213 strains and associated genera.</title>
        <authorList>
            <person name="Sun Z."/>
            <person name="Harris H.M."/>
            <person name="McCann A."/>
            <person name="Guo C."/>
            <person name="Argimon S."/>
            <person name="Zhang W."/>
            <person name="Yang X."/>
            <person name="Jeffery I.B."/>
            <person name="Cooney J.C."/>
            <person name="Kagawa T.F."/>
            <person name="Liu W."/>
            <person name="Song Y."/>
            <person name="Salvetti E."/>
            <person name="Wrobel A."/>
            <person name="Rasinkangas P."/>
            <person name="Parkhill J."/>
            <person name="Rea M.C."/>
            <person name="O'Sullivan O."/>
            <person name="Ritari J."/>
            <person name="Douillard F.P."/>
            <person name="Paul Ross R."/>
            <person name="Yang R."/>
            <person name="Briner A.E."/>
            <person name="Felis G.E."/>
            <person name="de Vos W.M."/>
            <person name="Barrangou R."/>
            <person name="Klaenhammer T.R."/>
            <person name="Caufield P.W."/>
            <person name="Cui Y."/>
            <person name="Zhang H."/>
            <person name="O'Toole P.W."/>
        </authorList>
    </citation>
    <scope>NUCLEOTIDE SEQUENCE [LARGE SCALE GENOMIC DNA]</scope>
    <source>
        <strain evidence="2 3">DSM 23829</strain>
    </source>
</reference>
<gene>
    <name evidence="2" type="ORF">FD06_GL000651</name>
</gene>
<dbReference type="PROSITE" id="PS51186">
    <property type="entry name" value="GNAT"/>
    <property type="match status" value="1"/>
</dbReference>
<dbReference type="GO" id="GO:0016747">
    <property type="term" value="F:acyltransferase activity, transferring groups other than amino-acyl groups"/>
    <property type="evidence" value="ECO:0007669"/>
    <property type="project" value="InterPro"/>
</dbReference>
<sequence length="144" mass="16978">MWKIKNFNDLSIEEFYKIMHLRIETFIVEQKRIYQELDAHDLKAKHIFYEKDDEIIAYARIMEEDVHVTFGRVVASSKHRGEGLGKQLLDNIMKAIKQYFPNKLIEIEAQQQVEKFYAKAGFTSQGDSFIFASTPHVKMIHQPL</sequence>
<dbReference type="EMBL" id="AYYQ01000036">
    <property type="protein sequence ID" value="KRM67500.1"/>
    <property type="molecule type" value="Genomic_DNA"/>
</dbReference>
<dbReference type="PATRIC" id="fig|1423781.4.peg.665"/>
<dbReference type="AlphaFoldDB" id="A0A0R2AXA3"/>
<evidence type="ECO:0000259" key="1">
    <source>
        <dbReference type="PROSITE" id="PS51186"/>
    </source>
</evidence>
<dbReference type="Proteomes" id="UP000052012">
    <property type="component" value="Unassembled WGS sequence"/>
</dbReference>
<evidence type="ECO:0000313" key="3">
    <source>
        <dbReference type="Proteomes" id="UP000052012"/>
    </source>
</evidence>
<dbReference type="InterPro" id="IPR000182">
    <property type="entry name" value="GNAT_dom"/>
</dbReference>
<keyword evidence="3" id="KW-1185">Reference proteome</keyword>
<proteinExistence type="predicted"/>
<dbReference type="Pfam" id="PF13673">
    <property type="entry name" value="Acetyltransf_10"/>
    <property type="match status" value="1"/>
</dbReference>
<dbReference type="STRING" id="1423781.FD06_GL000651"/>